<proteinExistence type="predicted"/>
<reference evidence="1 2" key="1">
    <citation type="submission" date="2019-01" db="EMBL/GenBank/DDBJ databases">
        <title>Senegalimassilia sp. nov. KGMB04484 isolated human feces.</title>
        <authorList>
            <person name="Han K.-I."/>
            <person name="Kim J.-S."/>
            <person name="Lee K.C."/>
            <person name="Suh M.K."/>
            <person name="Eom M.K."/>
            <person name="Lee J.H."/>
            <person name="Park S.-H."/>
            <person name="Kang S.W."/>
            <person name="Park J.-E."/>
            <person name="Oh B.S."/>
            <person name="Yu S.Y."/>
            <person name="Choi S.-H."/>
            <person name="Lee D.H."/>
            <person name="Yoon H."/>
            <person name="Kim B.-Y."/>
            <person name="Lee J.H."/>
            <person name="Lee J.-S."/>
        </authorList>
    </citation>
    <scope>NUCLEOTIDE SEQUENCE [LARGE SCALE GENOMIC DNA]</scope>
    <source>
        <strain evidence="1 2">KGMB04484</strain>
    </source>
</reference>
<protein>
    <submittedName>
        <fullName evidence="1">Uncharacterized protein</fullName>
    </submittedName>
</protein>
<gene>
    <name evidence="1" type="ORF">ET524_09570</name>
</gene>
<keyword evidence="2" id="KW-1185">Reference proteome</keyword>
<evidence type="ECO:0000313" key="2">
    <source>
        <dbReference type="Proteomes" id="UP000293345"/>
    </source>
</evidence>
<organism evidence="1 2">
    <name type="scientific">Senegalimassilia faecalis</name>
    <dbReference type="NCBI Taxonomy" id="2509433"/>
    <lineage>
        <taxon>Bacteria</taxon>
        <taxon>Bacillati</taxon>
        <taxon>Actinomycetota</taxon>
        <taxon>Coriobacteriia</taxon>
        <taxon>Coriobacteriales</taxon>
        <taxon>Coriobacteriaceae</taxon>
        <taxon>Senegalimassilia</taxon>
    </lineage>
</organism>
<name>A0A4Q2K518_9ACTN</name>
<sequence length="150" mass="16648">MRGPNQKAKKTLPLLESCLSAAFDRFVAFEKSITLECRPAGVELDEEAARHLRVISSRHVALFLDERNGHRFSAACLDGKNGIIADTDAAPTQFSLSRHDDAAARRLDRARRFARQPDLPLAPEGTVFTLSPYDVLEIPVYEGVTIRISD</sequence>
<dbReference type="EMBL" id="SDPW01000001">
    <property type="protein sequence ID" value="RXZ54704.1"/>
    <property type="molecule type" value="Genomic_DNA"/>
</dbReference>
<dbReference type="Proteomes" id="UP000293345">
    <property type="component" value="Unassembled WGS sequence"/>
</dbReference>
<accession>A0A4Q2K518</accession>
<comment type="caution">
    <text evidence="1">The sequence shown here is derived from an EMBL/GenBank/DDBJ whole genome shotgun (WGS) entry which is preliminary data.</text>
</comment>
<evidence type="ECO:0000313" key="1">
    <source>
        <dbReference type="EMBL" id="RXZ54704.1"/>
    </source>
</evidence>
<dbReference type="AlphaFoldDB" id="A0A4Q2K518"/>